<keyword evidence="4 7" id="KW-0812">Transmembrane</keyword>
<keyword evidence="5 7" id="KW-1133">Transmembrane helix</keyword>
<gene>
    <name evidence="9" type="ORF">ACFSBT_12855</name>
</gene>
<evidence type="ECO:0000256" key="1">
    <source>
        <dbReference type="ARBA" id="ARBA00004651"/>
    </source>
</evidence>
<feature type="transmembrane region" description="Helical" evidence="7">
    <location>
        <begin position="66"/>
        <end position="91"/>
    </location>
</feature>
<comment type="similarity">
    <text evidence="7">Belongs to the binding-protein-dependent transport system permease family.</text>
</comment>
<name>A0ABD6AX31_9EURY</name>
<dbReference type="GO" id="GO:0005886">
    <property type="term" value="C:plasma membrane"/>
    <property type="evidence" value="ECO:0007669"/>
    <property type="project" value="UniProtKB-SubCell"/>
</dbReference>
<dbReference type="InterPro" id="IPR035906">
    <property type="entry name" value="MetI-like_sf"/>
</dbReference>
<accession>A0ABD6AX31</accession>
<dbReference type="RefSeq" id="WP_250874138.1">
    <property type="nucleotide sequence ID" value="NZ_JALXFV010000006.1"/>
</dbReference>
<keyword evidence="6 7" id="KW-0472">Membrane</keyword>
<keyword evidence="3" id="KW-1003">Cell membrane</keyword>
<comment type="subcellular location">
    <subcellularLocation>
        <location evidence="1 7">Cell membrane</location>
        <topology evidence="1 7">Multi-pass membrane protein</topology>
    </subcellularLocation>
</comment>
<organism evidence="9 10">
    <name type="scientific">Halomarina rubra</name>
    <dbReference type="NCBI Taxonomy" id="2071873"/>
    <lineage>
        <taxon>Archaea</taxon>
        <taxon>Methanobacteriati</taxon>
        <taxon>Methanobacteriota</taxon>
        <taxon>Stenosarchaea group</taxon>
        <taxon>Halobacteria</taxon>
        <taxon>Halobacteriales</taxon>
        <taxon>Natronomonadaceae</taxon>
        <taxon>Halomarina</taxon>
    </lineage>
</organism>
<comment type="caution">
    <text evidence="9">The sequence shown here is derived from an EMBL/GenBank/DDBJ whole genome shotgun (WGS) entry which is preliminary data.</text>
</comment>
<dbReference type="EMBL" id="JBHUDC010000006">
    <property type="protein sequence ID" value="MFD1514167.1"/>
    <property type="molecule type" value="Genomic_DNA"/>
</dbReference>
<evidence type="ECO:0000256" key="7">
    <source>
        <dbReference type="RuleBase" id="RU363032"/>
    </source>
</evidence>
<evidence type="ECO:0000256" key="5">
    <source>
        <dbReference type="ARBA" id="ARBA00022989"/>
    </source>
</evidence>
<dbReference type="CDD" id="cd06261">
    <property type="entry name" value="TM_PBP2"/>
    <property type="match status" value="1"/>
</dbReference>
<dbReference type="InterPro" id="IPR000515">
    <property type="entry name" value="MetI-like"/>
</dbReference>
<sequence length="259" mass="26956">MSTLPRGSVEDIARRVAPASVVFVILVGGWQLVVFLTDLPTVILPAPMTVLDVGLTSWSQLLTNAAISAVTAGIGLSAGIAVGLILAFAMVVSSGARAIIQPYLVGLRIAPLVAIAPLVFLWAGSGLLSRSLLVATLTVFPVALGGLDGLRSTPTTYLDLQRSVDASRFDTFLHVRVPAAVPSILAGVKLAAALSVIGTIVAEFLTLQAGLGYLVFMTADSLETALMFAALITLVFLGLGFYLAAAGLERLLVQQRAFR</sequence>
<evidence type="ECO:0000256" key="2">
    <source>
        <dbReference type="ARBA" id="ARBA00022448"/>
    </source>
</evidence>
<dbReference type="PANTHER" id="PTHR30151:SF20">
    <property type="entry name" value="ABC TRANSPORTER PERMEASE PROTEIN HI_0355-RELATED"/>
    <property type="match status" value="1"/>
</dbReference>
<proteinExistence type="inferred from homology"/>
<evidence type="ECO:0000259" key="8">
    <source>
        <dbReference type="PROSITE" id="PS50928"/>
    </source>
</evidence>
<dbReference type="Proteomes" id="UP001597187">
    <property type="component" value="Unassembled WGS sequence"/>
</dbReference>
<evidence type="ECO:0000313" key="10">
    <source>
        <dbReference type="Proteomes" id="UP001597187"/>
    </source>
</evidence>
<feature type="transmembrane region" description="Helical" evidence="7">
    <location>
        <begin position="103"/>
        <end position="122"/>
    </location>
</feature>
<protein>
    <submittedName>
        <fullName evidence="9">ABC transporter permease</fullName>
    </submittedName>
</protein>
<keyword evidence="2 7" id="KW-0813">Transport</keyword>
<feature type="transmembrane region" description="Helical" evidence="7">
    <location>
        <begin position="21"/>
        <end position="46"/>
    </location>
</feature>
<dbReference type="PANTHER" id="PTHR30151">
    <property type="entry name" value="ALKANE SULFONATE ABC TRANSPORTER-RELATED, MEMBRANE SUBUNIT"/>
    <property type="match status" value="1"/>
</dbReference>
<keyword evidence="10" id="KW-1185">Reference proteome</keyword>
<dbReference type="Pfam" id="PF00528">
    <property type="entry name" value="BPD_transp_1"/>
    <property type="match status" value="1"/>
</dbReference>
<reference evidence="9 10" key="1">
    <citation type="journal article" date="2019" name="Int. J. Syst. Evol. Microbiol.">
        <title>The Global Catalogue of Microorganisms (GCM) 10K type strain sequencing project: providing services to taxonomists for standard genome sequencing and annotation.</title>
        <authorList>
            <consortium name="The Broad Institute Genomics Platform"/>
            <consortium name="The Broad Institute Genome Sequencing Center for Infectious Disease"/>
            <person name="Wu L."/>
            <person name="Ma J."/>
        </authorList>
    </citation>
    <scope>NUCLEOTIDE SEQUENCE [LARGE SCALE GENOMIC DNA]</scope>
    <source>
        <strain evidence="9 10">CGMCC 1.12563</strain>
    </source>
</reference>
<evidence type="ECO:0000256" key="3">
    <source>
        <dbReference type="ARBA" id="ARBA00022475"/>
    </source>
</evidence>
<dbReference type="SUPFAM" id="SSF161098">
    <property type="entry name" value="MetI-like"/>
    <property type="match status" value="1"/>
</dbReference>
<dbReference type="PROSITE" id="PS50928">
    <property type="entry name" value="ABC_TM1"/>
    <property type="match status" value="1"/>
</dbReference>
<evidence type="ECO:0000256" key="4">
    <source>
        <dbReference type="ARBA" id="ARBA00022692"/>
    </source>
</evidence>
<feature type="transmembrane region" description="Helical" evidence="7">
    <location>
        <begin position="128"/>
        <end position="147"/>
    </location>
</feature>
<feature type="domain" description="ABC transmembrane type-1" evidence="8">
    <location>
        <begin position="61"/>
        <end position="245"/>
    </location>
</feature>
<evidence type="ECO:0000313" key="9">
    <source>
        <dbReference type="EMBL" id="MFD1514167.1"/>
    </source>
</evidence>
<feature type="transmembrane region" description="Helical" evidence="7">
    <location>
        <begin position="190"/>
        <end position="216"/>
    </location>
</feature>
<dbReference type="AlphaFoldDB" id="A0ABD6AX31"/>
<dbReference type="Gene3D" id="1.10.3720.10">
    <property type="entry name" value="MetI-like"/>
    <property type="match status" value="1"/>
</dbReference>
<evidence type="ECO:0000256" key="6">
    <source>
        <dbReference type="ARBA" id="ARBA00023136"/>
    </source>
</evidence>
<feature type="transmembrane region" description="Helical" evidence="7">
    <location>
        <begin position="228"/>
        <end position="253"/>
    </location>
</feature>